<sequence>MEPYLDQRSYQSEESFYQILRSYFLYAKKQEVLLTEKTIVVLPEYIGTWLVAAEEDSAVFLAPSVSDAMQSLIFEHPLQFLWTYIYYKSYANEKLKETLFRMKAIQMASIYQSVFSRLSSEFKVGIVAGSIVLPEPKVIEGKIVTSDGPLQNVSFYFRSNGELDPSIVRKKYLLEEEKTFLSQNSENQFAFATEIGKLQVLICADSWYPDVYLSQKDSAISFIAVPSFVSPQDSWKKPWNGYNGFQAPNDVKQSDMKRISELHAWRKYGMLGRAKQKTVNASINVFFRGRLWDLDAGGSAFLMKNGKEVDSKWKSESYKGRIYAIGI</sequence>
<dbReference type="SUPFAM" id="SSF56317">
    <property type="entry name" value="Carbon-nitrogen hydrolase"/>
    <property type="match status" value="1"/>
</dbReference>
<reference evidence="1 2" key="1">
    <citation type="submission" date="2018-02" db="EMBL/GenBank/DDBJ databases">
        <title>Novel Leptospira species isolated from soil and water in Japan.</title>
        <authorList>
            <person name="Nakao R."/>
            <person name="Masuzawa T."/>
        </authorList>
    </citation>
    <scope>NUCLEOTIDE SEQUENCE [LARGE SCALE GENOMIC DNA]</scope>
    <source>
        <strain evidence="1 2">YH101</strain>
    </source>
</reference>
<evidence type="ECO:0000313" key="1">
    <source>
        <dbReference type="EMBL" id="GBF51259.1"/>
    </source>
</evidence>
<comment type="caution">
    <text evidence="1">The sequence shown here is derived from an EMBL/GenBank/DDBJ whole genome shotgun (WGS) entry which is preliminary data.</text>
</comment>
<dbReference type="RefSeq" id="WP_135355063.1">
    <property type="nucleotide sequence ID" value="NZ_BFBB01000008.1"/>
</dbReference>
<accession>A0A2P2E324</accession>
<dbReference type="AlphaFoldDB" id="A0A2P2E324"/>
<dbReference type="InterPro" id="IPR036526">
    <property type="entry name" value="C-N_Hydrolase_sf"/>
</dbReference>
<evidence type="ECO:0000313" key="2">
    <source>
        <dbReference type="Proteomes" id="UP000245133"/>
    </source>
</evidence>
<dbReference type="OrthoDB" id="6930495at2"/>
<dbReference type="EMBL" id="BFBB01000008">
    <property type="protein sequence ID" value="GBF51259.1"/>
    <property type="molecule type" value="Genomic_DNA"/>
</dbReference>
<gene>
    <name evidence="1" type="ORF">LPTSP4_27910</name>
</gene>
<keyword evidence="1" id="KW-0378">Hydrolase</keyword>
<dbReference type="Gene3D" id="3.60.110.10">
    <property type="entry name" value="Carbon-nitrogen hydrolase"/>
    <property type="match status" value="1"/>
</dbReference>
<dbReference type="GO" id="GO:0016787">
    <property type="term" value="F:hydrolase activity"/>
    <property type="evidence" value="ECO:0007669"/>
    <property type="project" value="UniProtKB-KW"/>
</dbReference>
<dbReference type="Proteomes" id="UP000245133">
    <property type="component" value="Unassembled WGS sequence"/>
</dbReference>
<name>A0A2P2E324_9LEPT</name>
<proteinExistence type="predicted"/>
<keyword evidence="2" id="KW-1185">Reference proteome</keyword>
<organism evidence="1 2">
    <name type="scientific">Leptospira ryugenii</name>
    <dbReference type="NCBI Taxonomy" id="1917863"/>
    <lineage>
        <taxon>Bacteria</taxon>
        <taxon>Pseudomonadati</taxon>
        <taxon>Spirochaetota</taxon>
        <taxon>Spirochaetia</taxon>
        <taxon>Leptospirales</taxon>
        <taxon>Leptospiraceae</taxon>
        <taxon>Leptospira</taxon>
    </lineage>
</organism>
<protein>
    <submittedName>
        <fullName evidence="1">Hydrolase, carbon-nitrogen family</fullName>
    </submittedName>
</protein>